<evidence type="ECO:0000313" key="8">
    <source>
        <dbReference type="Proteomes" id="UP001139516"/>
    </source>
</evidence>
<evidence type="ECO:0000259" key="6">
    <source>
        <dbReference type="PROSITE" id="PS50949"/>
    </source>
</evidence>
<dbReference type="PROSITE" id="PS50949">
    <property type="entry name" value="HTH_GNTR"/>
    <property type="match status" value="1"/>
</dbReference>
<dbReference type="InterPro" id="IPR036390">
    <property type="entry name" value="WH_DNA-bd_sf"/>
</dbReference>
<dbReference type="GO" id="GO:0003677">
    <property type="term" value="F:DNA binding"/>
    <property type="evidence" value="ECO:0007669"/>
    <property type="project" value="UniProtKB-KW"/>
</dbReference>
<dbReference type="InterPro" id="IPR015421">
    <property type="entry name" value="PyrdxlP-dep_Trfase_major"/>
</dbReference>
<accession>A0A9X2BT95</accession>
<keyword evidence="7" id="KW-0808">Transferase</keyword>
<dbReference type="Proteomes" id="UP001139516">
    <property type="component" value="Unassembled WGS sequence"/>
</dbReference>
<keyword evidence="4" id="KW-0238">DNA-binding</keyword>
<dbReference type="GO" id="GO:0030170">
    <property type="term" value="F:pyridoxal phosphate binding"/>
    <property type="evidence" value="ECO:0007669"/>
    <property type="project" value="InterPro"/>
</dbReference>
<evidence type="ECO:0000256" key="1">
    <source>
        <dbReference type="ARBA" id="ARBA00005384"/>
    </source>
</evidence>
<comment type="caution">
    <text evidence="7">The sequence shown here is derived from an EMBL/GenBank/DDBJ whole genome shotgun (WGS) entry which is preliminary data.</text>
</comment>
<dbReference type="Gene3D" id="1.10.10.10">
    <property type="entry name" value="Winged helix-like DNA-binding domain superfamily/Winged helix DNA-binding domain"/>
    <property type="match status" value="1"/>
</dbReference>
<dbReference type="Pfam" id="PF00155">
    <property type="entry name" value="Aminotran_1_2"/>
    <property type="match status" value="1"/>
</dbReference>
<dbReference type="CDD" id="cd07377">
    <property type="entry name" value="WHTH_GntR"/>
    <property type="match status" value="1"/>
</dbReference>
<reference evidence="7" key="1">
    <citation type="submission" date="2022-04" db="EMBL/GenBank/DDBJ databases">
        <title>Roseomonas acroporae sp. nov., isolated from coral Acropora digitifera.</title>
        <authorList>
            <person name="Sun H."/>
        </authorList>
    </citation>
    <scope>NUCLEOTIDE SEQUENCE</scope>
    <source>
        <strain evidence="7">NAR14</strain>
    </source>
</reference>
<dbReference type="InterPro" id="IPR000524">
    <property type="entry name" value="Tscrpt_reg_HTH_GntR"/>
</dbReference>
<dbReference type="SUPFAM" id="SSF53383">
    <property type="entry name" value="PLP-dependent transferases"/>
    <property type="match status" value="1"/>
</dbReference>
<evidence type="ECO:0000256" key="4">
    <source>
        <dbReference type="ARBA" id="ARBA00023125"/>
    </source>
</evidence>
<name>A0A9X2BT95_9PROT</name>
<evidence type="ECO:0000256" key="3">
    <source>
        <dbReference type="ARBA" id="ARBA00023015"/>
    </source>
</evidence>
<keyword evidence="7" id="KW-0032">Aminotransferase</keyword>
<dbReference type="GO" id="GO:0008483">
    <property type="term" value="F:transaminase activity"/>
    <property type="evidence" value="ECO:0007669"/>
    <property type="project" value="UniProtKB-KW"/>
</dbReference>
<dbReference type="EMBL" id="JALPRX010000031">
    <property type="protein sequence ID" value="MCK8784408.1"/>
    <property type="molecule type" value="Genomic_DNA"/>
</dbReference>
<keyword evidence="2" id="KW-0663">Pyridoxal phosphate</keyword>
<evidence type="ECO:0000313" key="7">
    <source>
        <dbReference type="EMBL" id="MCK8784408.1"/>
    </source>
</evidence>
<dbReference type="PANTHER" id="PTHR46577">
    <property type="entry name" value="HTH-TYPE TRANSCRIPTIONAL REGULATORY PROTEIN GABR"/>
    <property type="match status" value="1"/>
</dbReference>
<dbReference type="InterPro" id="IPR051446">
    <property type="entry name" value="HTH_trans_reg/aminotransferase"/>
</dbReference>
<proteinExistence type="inferred from homology"/>
<dbReference type="GO" id="GO:0003700">
    <property type="term" value="F:DNA-binding transcription factor activity"/>
    <property type="evidence" value="ECO:0007669"/>
    <property type="project" value="InterPro"/>
</dbReference>
<keyword evidence="8" id="KW-1185">Reference proteome</keyword>
<sequence length="464" mass="49162">MQPPPWLALLPALAGPRYLAIAESIVAAVHAGTLRPGDRLPPHRDLAQSLGLNVSTVTRAYAEAQRRGLTRGETGRGTFITLPPGEDGPSSLWKGLAAPGFVDLSHNFPPTAPADSAAAAVEAALLSGPDLRRLLPSQTGAGLPEHRAAGAAWLGRFGIPATADDVVVTSGGQHGLLLAMAAQTRQGDPVLTEERGFYGLKSVAAMLGRPLVPVRMDQEGLMPDSLDAACRRTGARLLVCAPTLHNPTTATMPLERRHAILRVCERHGLGLVEDDVYNFLMETPIPPFAALAPERTTYVTSVSKVIGPGWRIGFLRAPRDLSHQIGTALRATTLMASTIAAEIVARLVRGQALEGVAARLREEIRARQRLVGATLGVPQALRHPSAFHVWLKLGPRWTEDAFVRAAEARGVGVTPGSVFEVGPLVRDDAVRICVNAAASREVLERSLETLRALFLAQPAAAAGG</sequence>
<dbReference type="InterPro" id="IPR015424">
    <property type="entry name" value="PyrdxlP-dep_Trfase"/>
</dbReference>
<dbReference type="Gene3D" id="3.90.1150.10">
    <property type="entry name" value="Aspartate Aminotransferase, domain 1"/>
    <property type="match status" value="1"/>
</dbReference>
<dbReference type="CDD" id="cd00609">
    <property type="entry name" value="AAT_like"/>
    <property type="match status" value="1"/>
</dbReference>
<dbReference type="InterPro" id="IPR015422">
    <property type="entry name" value="PyrdxlP-dep_Trfase_small"/>
</dbReference>
<evidence type="ECO:0000256" key="5">
    <source>
        <dbReference type="ARBA" id="ARBA00023163"/>
    </source>
</evidence>
<protein>
    <submittedName>
        <fullName evidence="7">PLP-dependent aminotransferase family protein</fullName>
    </submittedName>
</protein>
<evidence type="ECO:0000256" key="2">
    <source>
        <dbReference type="ARBA" id="ARBA00022898"/>
    </source>
</evidence>
<keyword evidence="3" id="KW-0805">Transcription regulation</keyword>
<feature type="domain" description="HTH gntR-type" evidence="6">
    <location>
        <begin position="15"/>
        <end position="83"/>
    </location>
</feature>
<gene>
    <name evidence="7" type="ORF">M0638_08455</name>
</gene>
<dbReference type="RefSeq" id="WP_248666534.1">
    <property type="nucleotide sequence ID" value="NZ_JALPRX010000031.1"/>
</dbReference>
<dbReference type="InterPro" id="IPR004839">
    <property type="entry name" value="Aminotransferase_I/II_large"/>
</dbReference>
<dbReference type="InterPro" id="IPR036388">
    <property type="entry name" value="WH-like_DNA-bd_sf"/>
</dbReference>
<dbReference type="Pfam" id="PF00392">
    <property type="entry name" value="GntR"/>
    <property type="match status" value="1"/>
</dbReference>
<dbReference type="SMART" id="SM00345">
    <property type="entry name" value="HTH_GNTR"/>
    <property type="match status" value="1"/>
</dbReference>
<dbReference type="SUPFAM" id="SSF46785">
    <property type="entry name" value="Winged helix' DNA-binding domain"/>
    <property type="match status" value="1"/>
</dbReference>
<keyword evidence="5" id="KW-0804">Transcription</keyword>
<comment type="similarity">
    <text evidence="1">In the C-terminal section; belongs to the class-I pyridoxal-phosphate-dependent aminotransferase family.</text>
</comment>
<dbReference type="Gene3D" id="3.40.640.10">
    <property type="entry name" value="Type I PLP-dependent aspartate aminotransferase-like (Major domain)"/>
    <property type="match status" value="1"/>
</dbReference>
<organism evidence="7 8">
    <name type="scientific">Roseomonas acroporae</name>
    <dbReference type="NCBI Taxonomy" id="2937791"/>
    <lineage>
        <taxon>Bacteria</taxon>
        <taxon>Pseudomonadati</taxon>
        <taxon>Pseudomonadota</taxon>
        <taxon>Alphaproteobacteria</taxon>
        <taxon>Acetobacterales</taxon>
        <taxon>Roseomonadaceae</taxon>
        <taxon>Roseomonas</taxon>
    </lineage>
</organism>
<dbReference type="AlphaFoldDB" id="A0A9X2BT95"/>
<dbReference type="PANTHER" id="PTHR46577:SF1">
    <property type="entry name" value="HTH-TYPE TRANSCRIPTIONAL REGULATORY PROTEIN GABR"/>
    <property type="match status" value="1"/>
</dbReference>